<dbReference type="Pfam" id="PF17963">
    <property type="entry name" value="Big_9"/>
    <property type="match status" value="2"/>
</dbReference>
<evidence type="ECO:0000256" key="1">
    <source>
        <dbReference type="SAM" id="MobiDB-lite"/>
    </source>
</evidence>
<dbReference type="GO" id="GO:0005509">
    <property type="term" value="F:calcium ion binding"/>
    <property type="evidence" value="ECO:0007669"/>
    <property type="project" value="InterPro"/>
</dbReference>
<feature type="region of interest" description="Disordered" evidence="1">
    <location>
        <begin position="125"/>
        <end position="197"/>
    </location>
</feature>
<organism evidence="3 4">
    <name type="scientific">Comamonas thiooxydans</name>
    <dbReference type="NCBI Taxonomy" id="363952"/>
    <lineage>
        <taxon>Bacteria</taxon>
        <taxon>Pseudomonadati</taxon>
        <taxon>Pseudomonadota</taxon>
        <taxon>Betaproteobacteria</taxon>
        <taxon>Burkholderiales</taxon>
        <taxon>Comamonadaceae</taxon>
        <taxon>Comamonas</taxon>
    </lineage>
</organism>
<feature type="non-terminal residue" evidence="3">
    <location>
        <position position="356"/>
    </location>
</feature>
<dbReference type="RefSeq" id="WP_003063308.1">
    <property type="nucleotide sequence ID" value="NZ_ADVQ01000026.1"/>
</dbReference>
<proteinExistence type="predicted"/>
<evidence type="ECO:0000313" key="4">
    <source>
        <dbReference type="Proteomes" id="UP001161065"/>
    </source>
</evidence>
<dbReference type="Proteomes" id="UP001161065">
    <property type="component" value="Unassembled WGS sequence"/>
</dbReference>
<sequence>MEAVYKSGGKVASTEQGLVLDKPSAVILKVAPEQIAKSTRVGNDLVLTLVDGKQIYVNGFFAPYAEEGRNDLVLEDQQGVLWWGQYGGAWEGFEFTEIESNESVAAWLPWLVGLGLGGLAVSSGGSGGGGKNVNNPPEPVDPNKGLSPGAPGHVPGQEFSNGGYKVTVREDQPFNGKVVGKDSDGDSLTYGLGTPPAHGTVTIDKNTGEYTYTPNKDWSGPGTDSFEVIVDDGKGGKTTTTVTVNVGAEQDAYDDIEGTGFGKSVTVDVLGNDKFAGHNVTITQVNGKAITEGGAAVALTDGSGSVKLVGGQLEFTPKAGFVGDAKFSYTAQTDGGTPEQANVTVTVAANQLPEPT</sequence>
<dbReference type="EMBL" id="JAOCEK010000058">
    <property type="protein sequence ID" value="MDH1337642.1"/>
    <property type="molecule type" value="Genomic_DNA"/>
</dbReference>
<dbReference type="Pfam" id="PF22783">
    <property type="entry name" value="BapA_N"/>
    <property type="match status" value="1"/>
</dbReference>
<accession>A0AA42Q5J4</accession>
<protein>
    <submittedName>
        <fullName evidence="3">Ig-like domain-containing protein</fullName>
    </submittedName>
</protein>
<name>A0AA42Q5J4_9BURK</name>
<dbReference type="AlphaFoldDB" id="A0AA42Q5J4"/>
<dbReference type="GO" id="GO:0016020">
    <property type="term" value="C:membrane"/>
    <property type="evidence" value="ECO:0007669"/>
    <property type="project" value="InterPro"/>
</dbReference>
<evidence type="ECO:0000259" key="2">
    <source>
        <dbReference type="Pfam" id="PF22783"/>
    </source>
</evidence>
<feature type="domain" description="Biofilm-associated protein BapA-like prefix-like" evidence="2">
    <location>
        <begin position="12"/>
        <end position="104"/>
    </location>
</feature>
<dbReference type="SUPFAM" id="SSF49313">
    <property type="entry name" value="Cadherin-like"/>
    <property type="match status" value="1"/>
</dbReference>
<dbReference type="NCBIfam" id="NF033677">
    <property type="entry name" value="biofilm_BapA_N"/>
    <property type="match status" value="1"/>
</dbReference>
<comment type="caution">
    <text evidence="3">The sequence shown here is derived from an EMBL/GenBank/DDBJ whole genome shotgun (WGS) entry which is preliminary data.</text>
</comment>
<gene>
    <name evidence="3" type="ORF">N5D63_26295</name>
</gene>
<dbReference type="Gene3D" id="2.60.40.3440">
    <property type="match status" value="2"/>
</dbReference>
<reference evidence="3" key="1">
    <citation type="submission" date="2022-09" db="EMBL/GenBank/DDBJ databases">
        <title>Intensive care unit water sources are persistently colonized with multi-drug resistant bacteria and are the site of extensive horizontal gene transfer of antibiotic resistance genes.</title>
        <authorList>
            <person name="Diorio-Toth L."/>
        </authorList>
    </citation>
    <scope>NUCLEOTIDE SEQUENCE</scope>
    <source>
        <strain evidence="3">GD03832</strain>
    </source>
</reference>
<dbReference type="InterPro" id="IPR048051">
    <property type="entry name" value="BapA-like_prefix-like"/>
</dbReference>
<evidence type="ECO:0000313" key="3">
    <source>
        <dbReference type="EMBL" id="MDH1337642.1"/>
    </source>
</evidence>
<dbReference type="InterPro" id="IPR015919">
    <property type="entry name" value="Cadherin-like_sf"/>
</dbReference>